<dbReference type="EMBL" id="BCNV01000001">
    <property type="protein sequence ID" value="GAS81184.1"/>
    <property type="molecule type" value="Genomic_DNA"/>
</dbReference>
<organism evidence="1 2">
    <name type="scientific">Paenibacillus amylolyticus</name>
    <dbReference type="NCBI Taxonomy" id="1451"/>
    <lineage>
        <taxon>Bacteria</taxon>
        <taxon>Bacillati</taxon>
        <taxon>Bacillota</taxon>
        <taxon>Bacilli</taxon>
        <taxon>Bacillales</taxon>
        <taxon>Paenibacillaceae</taxon>
        <taxon>Paenibacillus</taxon>
    </lineage>
</organism>
<reference evidence="2" key="2">
    <citation type="submission" date="2016-01" db="EMBL/GenBank/DDBJ databases">
        <title>Draft Genome Sequence of Paenibacillus amylolyticus Heshi-A3 that Was Isolated from Fermented Rice Bran with Aging Salted Mackerel, Which Was Named Heshiko as Traditional Fermented Seafood in Japan.</title>
        <authorList>
            <person name="Akuzawa S."/>
            <person name="Nakagawa J."/>
            <person name="Kanekatsu T."/>
            <person name="Kubota E."/>
            <person name="Ohtake R."/>
            <person name="Suzuki T."/>
            <person name="Kanesaki Y."/>
        </authorList>
    </citation>
    <scope>NUCLEOTIDE SEQUENCE [LARGE SCALE GENOMIC DNA]</scope>
    <source>
        <strain evidence="2">Heshi-A3</strain>
    </source>
</reference>
<name>A0A117I0U2_PAEAM</name>
<accession>A0A117I0U2</accession>
<comment type="caution">
    <text evidence="1">The sequence shown here is derived from an EMBL/GenBank/DDBJ whole genome shotgun (WGS) entry which is preliminary data.</text>
</comment>
<evidence type="ECO:0000313" key="2">
    <source>
        <dbReference type="Proteomes" id="UP000069697"/>
    </source>
</evidence>
<sequence>MLIEDENVYPDCTVEIRRVDIGGLTKPQLIQKLDEYSISLNKYGEQLLNDERFVVSSTKQSLQTVELTVRQLGFSDSATTFELFRRANDLGLECCPVELGPYLRLQYLDQPEICSTNISEGNKAPSGSITIASEAFTEDNDFPKGFYLRRINDTLWLRGYLADHLHIWSPHDRFIFCRAQLLLYEDQEDILKGKE</sequence>
<proteinExistence type="predicted"/>
<reference evidence="1 2" key="1">
    <citation type="journal article" date="2016" name="Genome Announc.">
        <title>Draft Genome Sequence of Paenibacillus amylolyticus Heshi-A3, Isolated from Fermented Rice Bran in a Japanese Fermented Seafood Dish.</title>
        <authorList>
            <person name="Akuzawa S."/>
            <person name="Nagaoka J."/>
            <person name="Kanekatsu M."/>
            <person name="Kubota E."/>
            <person name="Ohtake R."/>
            <person name="Suzuki T."/>
            <person name="Kanesaki Y."/>
        </authorList>
    </citation>
    <scope>NUCLEOTIDE SEQUENCE [LARGE SCALE GENOMIC DNA]</scope>
    <source>
        <strain evidence="1 2">Heshi-A3</strain>
    </source>
</reference>
<gene>
    <name evidence="1" type="ORF">PAHA3_1258</name>
</gene>
<evidence type="ECO:0008006" key="3">
    <source>
        <dbReference type="Google" id="ProtNLM"/>
    </source>
</evidence>
<dbReference type="Proteomes" id="UP000069697">
    <property type="component" value="Unassembled WGS sequence"/>
</dbReference>
<evidence type="ECO:0000313" key="1">
    <source>
        <dbReference type="EMBL" id="GAS81184.1"/>
    </source>
</evidence>
<protein>
    <recommendedName>
        <fullName evidence="3">Helicase</fullName>
    </recommendedName>
</protein>
<dbReference type="RefSeq" id="WP_062833924.1">
    <property type="nucleotide sequence ID" value="NZ_BCNV01000001.1"/>
</dbReference>
<dbReference type="AlphaFoldDB" id="A0A117I0U2"/>